<gene>
    <name evidence="1" type="ORF">EPJ72_01905</name>
</gene>
<dbReference type="CDD" id="cd15482">
    <property type="entry name" value="Sialidase_non-viral"/>
    <property type="match status" value="1"/>
</dbReference>
<dbReference type="SUPFAM" id="SSF50939">
    <property type="entry name" value="Sialidases"/>
    <property type="match status" value="1"/>
</dbReference>
<evidence type="ECO:0000313" key="2">
    <source>
        <dbReference type="Proteomes" id="UP000323176"/>
    </source>
</evidence>
<comment type="caution">
    <text evidence="1">The sequence shown here is derived from an EMBL/GenBank/DDBJ whole genome shotgun (WGS) entry which is preliminary data.</text>
</comment>
<accession>A0A5C8F985</accession>
<proteinExistence type="predicted"/>
<dbReference type="AlphaFoldDB" id="A0A5C8F985"/>
<organism evidence="1 2">
    <name type="scientific">Brachyspira pilosicoli</name>
    <name type="common">Serpulina pilosicoli</name>
    <dbReference type="NCBI Taxonomy" id="52584"/>
    <lineage>
        <taxon>Bacteria</taxon>
        <taxon>Pseudomonadati</taxon>
        <taxon>Spirochaetota</taxon>
        <taxon>Spirochaetia</taxon>
        <taxon>Brachyspirales</taxon>
        <taxon>Brachyspiraceae</taxon>
        <taxon>Brachyspira</taxon>
    </lineage>
</organism>
<sequence length="364" mass="42792">MNRQILYCSKNEYPAFPSILKLEKDKYLISFRLAPKNKKNYSHLHSLSKAILITYYKNKVINTAEIAKEDDAAKQDVQLFRVDDKTIIAYYFRYTFHPQSETDLLKENTFLKYDNTVALLSGIGYCISYDNGKTFSKANTIVLKNGMKNFAARGSMVKVNNEILMPIYAYKKYINKNNSKYQCYTIYTKDLINWDIKSFLCETEYRKIENKKSKIEYVEPSLIYHNNVLWAFIRTHVNDEYAFTSLSYSIDNGKSFTRPHFTNIKGYPLHPLKIDDNRVLLSYGYRLKPYGVRAILLNDLNDLKNYSDYDIQKKEIIIEDKMKSVDCGYPWCANNNNSIYCVYYGHDNNKDKTRKIFLSVFTLD</sequence>
<dbReference type="OrthoDB" id="7294637at2"/>
<protein>
    <submittedName>
        <fullName evidence="1">Exo-alpha-sialidase</fullName>
    </submittedName>
</protein>
<name>A0A5C8F985_BRAPL</name>
<evidence type="ECO:0000313" key="1">
    <source>
        <dbReference type="EMBL" id="TXJ46546.1"/>
    </source>
</evidence>
<dbReference type="EMBL" id="SAXY01000012">
    <property type="protein sequence ID" value="TXJ46546.1"/>
    <property type="molecule type" value="Genomic_DNA"/>
</dbReference>
<dbReference type="Gene3D" id="2.120.10.10">
    <property type="match status" value="1"/>
</dbReference>
<reference evidence="1 2" key="1">
    <citation type="journal article" date="1992" name="Lakartidningen">
        <title>[Penicillin V and not amoxicillin is the first choice preparation in acute otitis].</title>
        <authorList>
            <person name="Kamme C."/>
            <person name="Lundgren K."/>
            <person name="Prellner K."/>
        </authorList>
    </citation>
    <scope>NUCLEOTIDE SEQUENCE [LARGE SCALE GENOMIC DNA]</scope>
    <source>
        <strain evidence="1 2">PC5538III-hc</strain>
    </source>
</reference>
<dbReference type="Proteomes" id="UP000323176">
    <property type="component" value="Unassembled WGS sequence"/>
</dbReference>
<dbReference type="InterPro" id="IPR036278">
    <property type="entry name" value="Sialidase_sf"/>
</dbReference>